<organism evidence="1 2">
    <name type="scientific">Dactylosporangium maewongense</name>
    <dbReference type="NCBI Taxonomy" id="634393"/>
    <lineage>
        <taxon>Bacteria</taxon>
        <taxon>Bacillati</taxon>
        <taxon>Actinomycetota</taxon>
        <taxon>Actinomycetes</taxon>
        <taxon>Micromonosporales</taxon>
        <taxon>Micromonosporaceae</taxon>
        <taxon>Dactylosporangium</taxon>
    </lineage>
</organism>
<dbReference type="Proteomes" id="UP001501470">
    <property type="component" value="Unassembled WGS sequence"/>
</dbReference>
<accession>A0ABP4M7S7</accession>
<dbReference type="EMBL" id="BAAAQD010000014">
    <property type="protein sequence ID" value="GAA1537189.1"/>
    <property type="molecule type" value="Genomic_DNA"/>
</dbReference>
<evidence type="ECO:0000313" key="1">
    <source>
        <dbReference type="EMBL" id="GAA1537189.1"/>
    </source>
</evidence>
<name>A0ABP4M7S7_9ACTN</name>
<dbReference type="RefSeq" id="WP_344506123.1">
    <property type="nucleotide sequence ID" value="NZ_BAAAQD010000014.1"/>
</dbReference>
<comment type="caution">
    <text evidence="1">The sequence shown here is derived from an EMBL/GenBank/DDBJ whole genome shotgun (WGS) entry which is preliminary data.</text>
</comment>
<gene>
    <name evidence="1" type="ORF">GCM10009827_064940</name>
</gene>
<proteinExistence type="predicted"/>
<evidence type="ECO:0000313" key="2">
    <source>
        <dbReference type="Proteomes" id="UP001501470"/>
    </source>
</evidence>
<reference evidence="2" key="1">
    <citation type="journal article" date="2019" name="Int. J. Syst. Evol. Microbiol.">
        <title>The Global Catalogue of Microorganisms (GCM) 10K type strain sequencing project: providing services to taxonomists for standard genome sequencing and annotation.</title>
        <authorList>
            <consortium name="The Broad Institute Genomics Platform"/>
            <consortium name="The Broad Institute Genome Sequencing Center for Infectious Disease"/>
            <person name="Wu L."/>
            <person name="Ma J."/>
        </authorList>
    </citation>
    <scope>NUCLEOTIDE SEQUENCE [LARGE SCALE GENOMIC DNA]</scope>
    <source>
        <strain evidence="2">JCM 15933</strain>
    </source>
</reference>
<sequence>MTVTALPAGGATAAAVTVDDVWRVRGDWRAMREAALRLHDSRRATADATGAAPTAAAATADALRRSAATLRHGQELLTAILDRLDVPMTLHEDGRLTFYPADAEDLASLRRAELAAREIQTALSTIIAHHRAAAR</sequence>
<keyword evidence="2" id="KW-1185">Reference proteome</keyword>
<protein>
    <submittedName>
        <fullName evidence="1">Uncharacterized protein</fullName>
    </submittedName>
</protein>